<reference evidence="1" key="1">
    <citation type="submission" date="2019-04" db="EMBL/GenBank/DDBJ databases">
        <title>Sequencing of skin fungus with MAO and IRED activity.</title>
        <authorList>
            <person name="Marsaioli A.J."/>
            <person name="Bonatto J.M.C."/>
            <person name="Reis Junior O."/>
        </authorList>
    </citation>
    <scope>NUCLEOTIDE SEQUENCE</scope>
    <source>
        <strain evidence="1">28M1</strain>
    </source>
</reference>
<dbReference type="EMBL" id="SWKV01000129">
    <property type="protein sequence ID" value="KAF3031674.1"/>
    <property type="molecule type" value="Genomic_DNA"/>
</dbReference>
<proteinExistence type="predicted"/>
<dbReference type="Proteomes" id="UP000758155">
    <property type="component" value="Unassembled WGS sequence"/>
</dbReference>
<dbReference type="OrthoDB" id="2590365at2759"/>
<evidence type="ECO:0000313" key="2">
    <source>
        <dbReference type="Proteomes" id="UP000758155"/>
    </source>
</evidence>
<dbReference type="AlphaFoldDB" id="A0A9P4WGH3"/>
<organism evidence="1 2">
    <name type="scientific">Didymella heteroderae</name>
    <dbReference type="NCBI Taxonomy" id="1769908"/>
    <lineage>
        <taxon>Eukaryota</taxon>
        <taxon>Fungi</taxon>
        <taxon>Dikarya</taxon>
        <taxon>Ascomycota</taxon>
        <taxon>Pezizomycotina</taxon>
        <taxon>Dothideomycetes</taxon>
        <taxon>Pleosporomycetidae</taxon>
        <taxon>Pleosporales</taxon>
        <taxon>Pleosporineae</taxon>
        <taxon>Didymellaceae</taxon>
        <taxon>Didymella</taxon>
    </lineage>
</organism>
<keyword evidence="2" id="KW-1185">Reference proteome</keyword>
<evidence type="ECO:0000313" key="1">
    <source>
        <dbReference type="EMBL" id="KAF3031674.1"/>
    </source>
</evidence>
<sequence length="368" mass="40995">MVDIQKCFLDKGFDIQENKADILEAAEIDLAMYGELIAVVASCAVGACEPTAFFTNYASRTKEVMGHQITTLLTDWVNIFGAIESSTTDIGNSVKVLIQRLETLPEKIEEIRNKTCQNDACLGPAIGNFTEKISNAVVSAKTIEEVKDSLSDLDRDIPKATKEINKVIDAASNVIDVTDLAELASNFSKIEDLVGAIQIAKELPKLGRELHNDFETVTKFITTFGARSNQAMQLFTDLLDSSWESFPLEFTTDSSGAARTGIAEIQKLVRNEISEPLQNVTDAFQAVQDVLTNLPFKNGPFDVEVRVASYQRWSDFSLKMPCLTTGYQTFDLGGVRRKFPYPKFYACDYKGEIKWPNHHIPYIKIKMT</sequence>
<name>A0A9P4WGH3_9PLEO</name>
<protein>
    <submittedName>
        <fullName evidence="1">Uncharacterized protein</fullName>
    </submittedName>
</protein>
<gene>
    <name evidence="1" type="ORF">E8E12_001988</name>
</gene>
<accession>A0A9P4WGH3</accession>
<comment type="caution">
    <text evidence="1">The sequence shown here is derived from an EMBL/GenBank/DDBJ whole genome shotgun (WGS) entry which is preliminary data.</text>
</comment>